<accession>A0AAX6G8U9</accession>
<feature type="domain" description="VHS" evidence="2">
    <location>
        <begin position="51"/>
        <end position="91"/>
    </location>
</feature>
<dbReference type="EMBL" id="JANAVB010021799">
    <property type="protein sequence ID" value="KAJ6824735.1"/>
    <property type="molecule type" value="Genomic_DNA"/>
</dbReference>
<dbReference type="Gene3D" id="1.25.40.90">
    <property type="match status" value="1"/>
</dbReference>
<proteinExistence type="inferred from homology"/>
<evidence type="ECO:0000259" key="2">
    <source>
        <dbReference type="PROSITE" id="PS50179"/>
    </source>
</evidence>
<reference evidence="3" key="1">
    <citation type="journal article" date="2023" name="GigaByte">
        <title>Genome assembly of the bearded iris, Iris pallida Lam.</title>
        <authorList>
            <person name="Bruccoleri R.E."/>
            <person name="Oakeley E.J."/>
            <person name="Faust A.M.E."/>
            <person name="Altorfer M."/>
            <person name="Dessus-Babus S."/>
            <person name="Burckhardt D."/>
            <person name="Oertli M."/>
            <person name="Naumann U."/>
            <person name="Petersen F."/>
            <person name="Wong J."/>
        </authorList>
    </citation>
    <scope>NUCLEOTIDE SEQUENCE</scope>
    <source>
        <strain evidence="3">GSM-AAB239-AS_SAM_17_03QT</strain>
    </source>
</reference>
<evidence type="ECO:0000256" key="1">
    <source>
        <dbReference type="ARBA" id="ARBA00007708"/>
    </source>
</evidence>
<dbReference type="InterPro" id="IPR044836">
    <property type="entry name" value="TOL_plant"/>
</dbReference>
<evidence type="ECO:0000313" key="4">
    <source>
        <dbReference type="Proteomes" id="UP001140949"/>
    </source>
</evidence>
<dbReference type="GO" id="GO:0043328">
    <property type="term" value="P:protein transport to vacuole involved in ubiquitin-dependent protein catabolic process via the multivesicular body sorting pathway"/>
    <property type="evidence" value="ECO:0007669"/>
    <property type="project" value="InterPro"/>
</dbReference>
<dbReference type="GO" id="GO:0043130">
    <property type="term" value="F:ubiquitin binding"/>
    <property type="evidence" value="ECO:0007669"/>
    <property type="project" value="InterPro"/>
</dbReference>
<reference evidence="3" key="2">
    <citation type="submission" date="2023-04" db="EMBL/GenBank/DDBJ databases">
        <authorList>
            <person name="Bruccoleri R.E."/>
            <person name="Oakeley E.J."/>
            <person name="Faust A.-M."/>
            <person name="Dessus-Babus S."/>
            <person name="Altorfer M."/>
            <person name="Burckhardt D."/>
            <person name="Oertli M."/>
            <person name="Naumann U."/>
            <person name="Petersen F."/>
            <person name="Wong J."/>
        </authorList>
    </citation>
    <scope>NUCLEOTIDE SEQUENCE</scope>
    <source>
        <strain evidence="3">GSM-AAB239-AS_SAM_17_03QT</strain>
        <tissue evidence="3">Leaf</tissue>
    </source>
</reference>
<comment type="caution">
    <text evidence="3">The sequence shown here is derived from an EMBL/GenBank/DDBJ whole genome shotgun (WGS) entry which is preliminary data.</text>
</comment>
<protein>
    <submittedName>
        <fullName evidence="3">Kinesin-like protein KIN-14Q isoform X1</fullName>
    </submittedName>
</protein>
<dbReference type="InterPro" id="IPR002014">
    <property type="entry name" value="VHS_dom"/>
</dbReference>
<dbReference type="Proteomes" id="UP001140949">
    <property type="component" value="Unassembled WGS sequence"/>
</dbReference>
<dbReference type="PANTHER" id="PTHR46646:SF1">
    <property type="entry name" value="TOM1-LIKE PROTEIN 1"/>
    <property type="match status" value="1"/>
</dbReference>
<keyword evidence="4" id="KW-1185">Reference proteome</keyword>
<organism evidence="3 4">
    <name type="scientific">Iris pallida</name>
    <name type="common">Sweet iris</name>
    <dbReference type="NCBI Taxonomy" id="29817"/>
    <lineage>
        <taxon>Eukaryota</taxon>
        <taxon>Viridiplantae</taxon>
        <taxon>Streptophyta</taxon>
        <taxon>Embryophyta</taxon>
        <taxon>Tracheophyta</taxon>
        <taxon>Spermatophyta</taxon>
        <taxon>Magnoliopsida</taxon>
        <taxon>Liliopsida</taxon>
        <taxon>Asparagales</taxon>
        <taxon>Iridaceae</taxon>
        <taxon>Iridoideae</taxon>
        <taxon>Irideae</taxon>
        <taxon>Iris</taxon>
    </lineage>
</organism>
<dbReference type="PANTHER" id="PTHR46646">
    <property type="entry name" value="TOM1-LIKE PROTEIN 1"/>
    <property type="match status" value="1"/>
</dbReference>
<dbReference type="SUPFAM" id="SSF48464">
    <property type="entry name" value="ENTH/VHS domain"/>
    <property type="match status" value="1"/>
</dbReference>
<dbReference type="AlphaFoldDB" id="A0AAX6G8U9"/>
<dbReference type="PROSITE" id="PS50179">
    <property type="entry name" value="VHS"/>
    <property type="match status" value="1"/>
</dbReference>
<evidence type="ECO:0000313" key="3">
    <source>
        <dbReference type="EMBL" id="KAJ6824735.1"/>
    </source>
</evidence>
<dbReference type="GO" id="GO:0035091">
    <property type="term" value="F:phosphatidylinositol binding"/>
    <property type="evidence" value="ECO:0007669"/>
    <property type="project" value="InterPro"/>
</dbReference>
<dbReference type="InterPro" id="IPR008942">
    <property type="entry name" value="ENTH_VHS"/>
</dbReference>
<comment type="similarity">
    <text evidence="1">Belongs to the TOM1 family.</text>
</comment>
<name>A0AAX6G8U9_IRIPA</name>
<sequence length="176" mass="19889">MPWEEGDELRHKISALGRKVTSRMSCVSFKMKGVLLLPWSAEPGRKMVEEATSDTLDGPDWSSNLYICDAINAEEVSAIQVVQSIKGLKSRGIHFPRLDTKSLAPRYMPLQSMFDSASYAEFRQQAHQDVLAQGFTSEQTKEVFDMARDNIQLLSTVLSSSQQDALKVIYLPCIWW</sequence>
<gene>
    <name evidence="3" type="ORF">M6B38_380085</name>
</gene>